<dbReference type="PANTHER" id="PTHR34848:SF1">
    <property type="entry name" value="BIFUNCTIONAL ADENOSYLCOBALAMIN BIOSYNTHESIS PROTEIN COBU"/>
    <property type="match status" value="1"/>
</dbReference>
<protein>
    <recommendedName>
        <fullName evidence="16">Adenosylcobinamide kinase</fullName>
        <ecNumber evidence="8">2.7.1.156</ecNumber>
        <ecNumber evidence="9">2.7.7.62</ecNumber>
    </recommendedName>
    <alternativeName>
        <fullName evidence="17">Adenosylcobinamide-phosphate guanylyltransferase</fullName>
    </alternativeName>
</protein>
<keyword evidence="14" id="KW-0067">ATP-binding</keyword>
<evidence type="ECO:0000256" key="8">
    <source>
        <dbReference type="ARBA" id="ARBA00012016"/>
    </source>
</evidence>
<feature type="binding site" evidence="19">
    <location>
        <begin position="35"/>
        <end position="37"/>
    </location>
    <ligand>
        <name>GTP</name>
        <dbReference type="ChEBI" id="CHEBI:37565"/>
    </ligand>
</feature>
<dbReference type="SUPFAM" id="SSF52540">
    <property type="entry name" value="P-loop containing nucleoside triphosphate hydrolases"/>
    <property type="match status" value="1"/>
</dbReference>
<dbReference type="GO" id="GO:0043752">
    <property type="term" value="F:adenosylcobinamide kinase activity"/>
    <property type="evidence" value="ECO:0007669"/>
    <property type="project" value="UniProtKB-EC"/>
</dbReference>
<keyword evidence="15 19" id="KW-0342">GTP-binding</keyword>
<feature type="binding site" evidence="19">
    <location>
        <position position="85"/>
    </location>
    <ligand>
        <name>GTP</name>
        <dbReference type="ChEBI" id="CHEBI:37565"/>
    </ligand>
</feature>
<comment type="catalytic activity">
    <reaction evidence="3">
        <text>adenosylcob(III)inamide + GTP = adenosylcob(III)inamide phosphate + GDP + H(+)</text>
        <dbReference type="Rhea" id="RHEA:15765"/>
        <dbReference type="ChEBI" id="CHEBI:2480"/>
        <dbReference type="ChEBI" id="CHEBI:15378"/>
        <dbReference type="ChEBI" id="CHEBI:37565"/>
        <dbReference type="ChEBI" id="CHEBI:58189"/>
        <dbReference type="ChEBI" id="CHEBI:58502"/>
        <dbReference type="EC" id="2.7.1.156"/>
    </reaction>
</comment>
<name>A0A134CLN0_9FIRM</name>
<dbReference type="EC" id="2.7.1.156" evidence="8"/>
<evidence type="ECO:0000256" key="15">
    <source>
        <dbReference type="ARBA" id="ARBA00023134"/>
    </source>
</evidence>
<comment type="caution">
    <text evidence="20">The sequence shown here is derived from an EMBL/GenBank/DDBJ whole genome shotgun (WGS) entry which is preliminary data.</text>
</comment>
<evidence type="ECO:0000256" key="16">
    <source>
        <dbReference type="ARBA" id="ARBA00029570"/>
    </source>
</evidence>
<evidence type="ECO:0000256" key="19">
    <source>
        <dbReference type="PIRSR" id="PIRSR006135-2"/>
    </source>
</evidence>
<keyword evidence="13 21" id="KW-0418">Kinase</keyword>
<evidence type="ECO:0000256" key="13">
    <source>
        <dbReference type="ARBA" id="ARBA00022777"/>
    </source>
</evidence>
<comment type="pathway">
    <text evidence="6">Cofactor biosynthesis; adenosylcobalamin biosynthesis; adenosylcobalamin from cob(II)yrinate a,c-diamide: step 5/7.</text>
</comment>
<evidence type="ECO:0000256" key="1">
    <source>
        <dbReference type="ARBA" id="ARBA00000312"/>
    </source>
</evidence>
<dbReference type="InterPro" id="IPR003203">
    <property type="entry name" value="CobU/CobP"/>
</dbReference>
<comment type="function">
    <text evidence="4">Catalyzes ATP-dependent phosphorylation of adenosylcobinamide and addition of GMP to adenosylcobinamide phosphate.</text>
</comment>
<reference evidence="20" key="2">
    <citation type="submission" date="2016-01" db="EMBL/GenBank/DDBJ databases">
        <authorList>
            <person name="Oliw E.H."/>
        </authorList>
    </citation>
    <scope>NUCLEOTIDE SEQUENCE [LARGE SCALE GENOMIC DNA]</scope>
    <source>
        <strain evidence="20">KA00182</strain>
    </source>
</reference>
<comment type="catalytic activity">
    <reaction evidence="1">
        <text>adenosylcob(III)inamide + ATP = adenosylcob(III)inamide phosphate + ADP + H(+)</text>
        <dbReference type="Rhea" id="RHEA:15769"/>
        <dbReference type="ChEBI" id="CHEBI:2480"/>
        <dbReference type="ChEBI" id="CHEBI:15378"/>
        <dbReference type="ChEBI" id="CHEBI:30616"/>
        <dbReference type="ChEBI" id="CHEBI:58502"/>
        <dbReference type="ChEBI" id="CHEBI:456216"/>
        <dbReference type="EC" id="2.7.1.156"/>
    </reaction>
</comment>
<evidence type="ECO:0000313" key="23">
    <source>
        <dbReference type="Proteomes" id="UP000242958"/>
    </source>
</evidence>
<accession>A0A134CLN0</accession>
<dbReference type="Gene3D" id="3.40.50.300">
    <property type="entry name" value="P-loop containing nucleotide triphosphate hydrolases"/>
    <property type="match status" value="1"/>
</dbReference>
<evidence type="ECO:0000256" key="12">
    <source>
        <dbReference type="ARBA" id="ARBA00022741"/>
    </source>
</evidence>
<dbReference type="EMBL" id="NFMF01000012">
    <property type="protein sequence ID" value="PNH20722.1"/>
    <property type="molecule type" value="Genomic_DNA"/>
</dbReference>
<dbReference type="AlphaFoldDB" id="A0A134CLN0"/>
<comment type="catalytic activity">
    <reaction evidence="2">
        <text>adenosylcob(III)inamide phosphate + GTP + H(+) = adenosylcob(III)inamide-GDP + diphosphate</text>
        <dbReference type="Rhea" id="RHEA:22712"/>
        <dbReference type="ChEBI" id="CHEBI:15378"/>
        <dbReference type="ChEBI" id="CHEBI:33019"/>
        <dbReference type="ChEBI" id="CHEBI:37565"/>
        <dbReference type="ChEBI" id="CHEBI:58502"/>
        <dbReference type="ChEBI" id="CHEBI:60487"/>
        <dbReference type="EC" id="2.7.7.62"/>
    </reaction>
</comment>
<organism evidence="20 22">
    <name type="scientific">Megasphaera hutchinsoni</name>
    <dbReference type="NCBI Taxonomy" id="1588748"/>
    <lineage>
        <taxon>Bacteria</taxon>
        <taxon>Bacillati</taxon>
        <taxon>Bacillota</taxon>
        <taxon>Negativicutes</taxon>
        <taxon>Veillonellales</taxon>
        <taxon>Veillonellaceae</taxon>
        <taxon>Megasphaera</taxon>
    </lineage>
</organism>
<keyword evidence="10" id="KW-0169">Cobalamin biosynthesis</keyword>
<feature type="binding site" evidence="19">
    <location>
        <position position="63"/>
    </location>
    <ligand>
        <name>GTP</name>
        <dbReference type="ChEBI" id="CHEBI:37565"/>
    </ligand>
</feature>
<dbReference type="PANTHER" id="PTHR34848">
    <property type="match status" value="1"/>
</dbReference>
<dbReference type="EC" id="2.7.7.62" evidence="9"/>
<evidence type="ECO:0000256" key="2">
    <source>
        <dbReference type="ARBA" id="ARBA00000711"/>
    </source>
</evidence>
<dbReference type="CDD" id="cd00544">
    <property type="entry name" value="CobU"/>
    <property type="match status" value="1"/>
</dbReference>
<dbReference type="NCBIfam" id="NF004469">
    <property type="entry name" value="PRK05800.1"/>
    <property type="match status" value="1"/>
</dbReference>
<evidence type="ECO:0000256" key="4">
    <source>
        <dbReference type="ARBA" id="ARBA00003889"/>
    </source>
</evidence>
<reference evidence="22" key="1">
    <citation type="submission" date="2016-01" db="EMBL/GenBank/DDBJ databases">
        <authorList>
            <person name="Mitreva M."/>
            <person name="Pepin K.H."/>
            <person name="Mihindukulasuriya K.A."/>
            <person name="Fulton R."/>
            <person name="Fronick C."/>
            <person name="O'Laughlin M."/>
            <person name="Miner T."/>
            <person name="Herter B."/>
            <person name="Rosa B.A."/>
            <person name="Cordes M."/>
            <person name="Tomlinson C."/>
            <person name="Wollam A."/>
            <person name="Palsikar V.B."/>
            <person name="Mardis E.R."/>
            <person name="Wilson R.K."/>
        </authorList>
    </citation>
    <scope>NUCLEOTIDE SEQUENCE [LARGE SCALE GENOMIC DNA]</scope>
    <source>
        <strain evidence="22">KA00182</strain>
    </source>
</reference>
<dbReference type="UniPathway" id="UPA00148">
    <property type="reaction ID" value="UER00236"/>
</dbReference>
<evidence type="ECO:0000313" key="20">
    <source>
        <dbReference type="EMBL" id="KXB93122.1"/>
    </source>
</evidence>
<dbReference type="Pfam" id="PF02283">
    <property type="entry name" value="CobU"/>
    <property type="match status" value="1"/>
</dbReference>
<keyword evidence="22" id="KW-1185">Reference proteome</keyword>
<evidence type="ECO:0000256" key="18">
    <source>
        <dbReference type="PIRSR" id="PIRSR006135-1"/>
    </source>
</evidence>
<evidence type="ECO:0000256" key="11">
    <source>
        <dbReference type="ARBA" id="ARBA00022679"/>
    </source>
</evidence>
<evidence type="ECO:0000256" key="9">
    <source>
        <dbReference type="ARBA" id="ARBA00012523"/>
    </source>
</evidence>
<dbReference type="PIRSF" id="PIRSF006135">
    <property type="entry name" value="CobU"/>
    <property type="match status" value="1"/>
</dbReference>
<dbReference type="GO" id="GO:0008820">
    <property type="term" value="F:cobinamide phosphate guanylyltransferase activity"/>
    <property type="evidence" value="ECO:0007669"/>
    <property type="project" value="UniProtKB-EC"/>
</dbReference>
<dbReference type="EMBL" id="LSDT01000002">
    <property type="protein sequence ID" value="KXB93122.1"/>
    <property type="molecule type" value="Genomic_DNA"/>
</dbReference>
<dbReference type="Proteomes" id="UP000070160">
    <property type="component" value="Unassembled WGS sequence"/>
</dbReference>
<dbReference type="STRING" id="1588748.HMPREF3182_00038"/>
<keyword evidence="12 19" id="KW-0547">Nucleotide-binding</keyword>
<evidence type="ECO:0000256" key="3">
    <source>
        <dbReference type="ARBA" id="ARBA00001522"/>
    </source>
</evidence>
<evidence type="ECO:0000313" key="22">
    <source>
        <dbReference type="Proteomes" id="UP000070160"/>
    </source>
</evidence>
<evidence type="ECO:0000256" key="17">
    <source>
        <dbReference type="ARBA" id="ARBA00030571"/>
    </source>
</evidence>
<dbReference type="GO" id="GO:0009236">
    <property type="term" value="P:cobalamin biosynthetic process"/>
    <property type="evidence" value="ECO:0007669"/>
    <property type="project" value="UniProtKB-UniPathway"/>
</dbReference>
<evidence type="ECO:0000256" key="10">
    <source>
        <dbReference type="ARBA" id="ARBA00022573"/>
    </source>
</evidence>
<comment type="pathway">
    <text evidence="5">Cofactor biosynthesis; adenosylcobalamin biosynthesis; adenosylcobalamin from cob(II)yrinate a,c-diamide: step 6/7.</text>
</comment>
<dbReference type="GO" id="GO:0005524">
    <property type="term" value="F:ATP binding"/>
    <property type="evidence" value="ECO:0007669"/>
    <property type="project" value="UniProtKB-KW"/>
</dbReference>
<dbReference type="GO" id="GO:0005525">
    <property type="term" value="F:GTP binding"/>
    <property type="evidence" value="ECO:0007669"/>
    <property type="project" value="UniProtKB-KW"/>
</dbReference>
<keyword evidence="11 21" id="KW-0808">Transferase</keyword>
<proteinExistence type="inferred from homology"/>
<evidence type="ECO:0000256" key="6">
    <source>
        <dbReference type="ARBA" id="ARBA00005159"/>
    </source>
</evidence>
<feature type="active site" description="GMP-histidine intermediate" evidence="18">
    <location>
        <position position="51"/>
    </location>
</feature>
<keyword evidence="21" id="KW-0548">Nucleotidyltransferase</keyword>
<reference evidence="21 23" key="3">
    <citation type="submission" date="2017-05" db="EMBL/GenBank/DDBJ databases">
        <authorList>
            <person name="Song R."/>
            <person name="Chenine A.L."/>
            <person name="Ruprecht R.M."/>
        </authorList>
    </citation>
    <scope>NUCLEOTIDE SEQUENCE [LARGE SCALE GENOMIC DNA]</scope>
    <source>
        <strain evidence="21 23">KA00229</strain>
    </source>
</reference>
<dbReference type="PATRIC" id="fig|1588748.3.peg.38"/>
<evidence type="ECO:0000256" key="5">
    <source>
        <dbReference type="ARBA" id="ARBA00004692"/>
    </source>
</evidence>
<sequence>MKSSFFLCTGGTRSGKSEFAERLAMTLPGRHVYVATARVDDEEMQQRVALHVKRRSAAWQTVETTSWLAPTVRLLWQTADVVLVDCITLYLANVWGTHPDDELETYILADIKQLLADFFSYDYKSLIMVTNELGSGIVPADAMTRLYRDIAGKVNQYLAQQAQSVYFSVSGITMEIKQQQVVLKESL</sequence>
<evidence type="ECO:0000256" key="7">
    <source>
        <dbReference type="ARBA" id="ARBA00007490"/>
    </source>
</evidence>
<dbReference type="RefSeq" id="WP_062484821.1">
    <property type="nucleotide sequence ID" value="NZ_KQ960925.1"/>
</dbReference>
<evidence type="ECO:0000313" key="21">
    <source>
        <dbReference type="EMBL" id="PNH20722.1"/>
    </source>
</evidence>
<feature type="binding site" evidence="19">
    <location>
        <begin position="10"/>
        <end position="17"/>
    </location>
    <ligand>
        <name>GTP</name>
        <dbReference type="ChEBI" id="CHEBI:37565"/>
    </ligand>
</feature>
<evidence type="ECO:0000256" key="14">
    <source>
        <dbReference type="ARBA" id="ARBA00022840"/>
    </source>
</evidence>
<gene>
    <name evidence="21" type="ORF">CAL30_07170</name>
    <name evidence="20" type="ORF">HMPREF3182_00038</name>
</gene>
<comment type="similarity">
    <text evidence="7">Belongs to the CobU/CobP family.</text>
</comment>
<dbReference type="InterPro" id="IPR027417">
    <property type="entry name" value="P-loop_NTPase"/>
</dbReference>
<accession>A0A2J8B7H3</accession>
<dbReference type="Proteomes" id="UP000242958">
    <property type="component" value="Unassembled WGS sequence"/>
</dbReference>